<evidence type="ECO:0000256" key="7">
    <source>
        <dbReference type="RuleBase" id="RU363032"/>
    </source>
</evidence>
<evidence type="ECO:0000313" key="11">
    <source>
        <dbReference type="Proteomes" id="UP000029082"/>
    </source>
</evidence>
<keyword evidence="3" id="KW-1003">Cell membrane</keyword>
<feature type="transmembrane region" description="Helical" evidence="7">
    <location>
        <begin position="266"/>
        <end position="287"/>
    </location>
</feature>
<proteinExistence type="inferred from homology"/>
<feature type="region of interest" description="Disordered" evidence="8">
    <location>
        <begin position="1"/>
        <end position="20"/>
    </location>
</feature>
<evidence type="ECO:0000256" key="2">
    <source>
        <dbReference type="ARBA" id="ARBA00022448"/>
    </source>
</evidence>
<dbReference type="STRING" id="1437603.GCA_000771525_01319"/>
<dbReference type="PROSITE" id="PS50928">
    <property type="entry name" value="ABC_TM1"/>
    <property type="match status" value="1"/>
</dbReference>
<dbReference type="AlphaFoldDB" id="A0A087C7F5"/>
<keyword evidence="5 7" id="KW-1133">Transmembrane helix</keyword>
<feature type="transmembrane region" description="Helical" evidence="7">
    <location>
        <begin position="98"/>
        <end position="122"/>
    </location>
</feature>
<evidence type="ECO:0000256" key="4">
    <source>
        <dbReference type="ARBA" id="ARBA00022692"/>
    </source>
</evidence>
<comment type="similarity">
    <text evidence="7">Belongs to the binding-protein-dependent transport system permease family.</text>
</comment>
<evidence type="ECO:0000256" key="3">
    <source>
        <dbReference type="ARBA" id="ARBA00022475"/>
    </source>
</evidence>
<dbReference type="PANTHER" id="PTHR43744">
    <property type="entry name" value="ABC TRANSPORTER PERMEASE PROTEIN MG189-RELATED-RELATED"/>
    <property type="match status" value="1"/>
</dbReference>
<evidence type="ECO:0000259" key="9">
    <source>
        <dbReference type="PROSITE" id="PS50928"/>
    </source>
</evidence>
<dbReference type="InterPro" id="IPR035906">
    <property type="entry name" value="MetI-like_sf"/>
</dbReference>
<dbReference type="Proteomes" id="UP000029082">
    <property type="component" value="Unassembled WGS sequence"/>
</dbReference>
<gene>
    <name evidence="10" type="ORF">BMON_0403</name>
</gene>
<dbReference type="SUPFAM" id="SSF161098">
    <property type="entry name" value="MetI-like"/>
    <property type="match status" value="1"/>
</dbReference>
<evidence type="ECO:0000256" key="1">
    <source>
        <dbReference type="ARBA" id="ARBA00004651"/>
    </source>
</evidence>
<feature type="transmembrane region" description="Helical" evidence="7">
    <location>
        <begin position="167"/>
        <end position="187"/>
    </location>
</feature>
<name>A0A087C7F5_9BIFI</name>
<keyword evidence="6 7" id="KW-0472">Membrane</keyword>
<evidence type="ECO:0000256" key="8">
    <source>
        <dbReference type="SAM" id="MobiDB-lite"/>
    </source>
</evidence>
<dbReference type="CDD" id="cd06261">
    <property type="entry name" value="TM_PBP2"/>
    <property type="match status" value="1"/>
</dbReference>
<evidence type="ECO:0000313" key="10">
    <source>
        <dbReference type="EMBL" id="KFI79205.1"/>
    </source>
</evidence>
<feature type="transmembrane region" description="Helical" evidence="7">
    <location>
        <begin position="37"/>
        <end position="60"/>
    </location>
</feature>
<comment type="subcellular location">
    <subcellularLocation>
        <location evidence="1 7">Cell membrane</location>
        <topology evidence="1 7">Multi-pass membrane protein</topology>
    </subcellularLocation>
</comment>
<dbReference type="GeneID" id="93094389"/>
<dbReference type="Pfam" id="PF00528">
    <property type="entry name" value="BPD_transp_1"/>
    <property type="match status" value="1"/>
</dbReference>
<dbReference type="Gene3D" id="1.10.3720.10">
    <property type="entry name" value="MetI-like"/>
    <property type="match status" value="1"/>
</dbReference>
<dbReference type="PANTHER" id="PTHR43744:SF12">
    <property type="entry name" value="ABC TRANSPORTER PERMEASE PROTEIN MG189-RELATED"/>
    <property type="match status" value="1"/>
</dbReference>
<feature type="domain" description="ABC transmembrane type-1" evidence="9">
    <location>
        <begin position="99"/>
        <end position="287"/>
    </location>
</feature>
<evidence type="ECO:0000256" key="5">
    <source>
        <dbReference type="ARBA" id="ARBA00022989"/>
    </source>
</evidence>
<reference evidence="10 11" key="1">
    <citation type="submission" date="2014-03" db="EMBL/GenBank/DDBJ databases">
        <title>Genomics of Bifidobacteria.</title>
        <authorList>
            <person name="Ventura M."/>
            <person name="Milani C."/>
            <person name="Lugli G.A."/>
        </authorList>
    </citation>
    <scope>NUCLEOTIDE SEQUENCE [LARGE SCALE GENOMIC DNA]</scope>
    <source>
        <strain evidence="10 11">DSM 21395</strain>
    </source>
</reference>
<feature type="transmembrane region" description="Helical" evidence="7">
    <location>
        <begin position="134"/>
        <end position="155"/>
    </location>
</feature>
<dbReference type="eggNOG" id="COG0395">
    <property type="taxonomic scope" value="Bacteria"/>
</dbReference>
<dbReference type="GO" id="GO:0005886">
    <property type="term" value="C:plasma membrane"/>
    <property type="evidence" value="ECO:0007669"/>
    <property type="project" value="UniProtKB-SubCell"/>
</dbReference>
<keyword evidence="4 7" id="KW-0812">Transmembrane</keyword>
<dbReference type="EMBL" id="JGZE01000002">
    <property type="protein sequence ID" value="KFI79205.1"/>
    <property type="molecule type" value="Genomic_DNA"/>
</dbReference>
<evidence type="ECO:0000256" key="6">
    <source>
        <dbReference type="ARBA" id="ARBA00023136"/>
    </source>
</evidence>
<protein>
    <submittedName>
        <fullName evidence="10">Binding-protein-dependent transport system inner membrane protein</fullName>
    </submittedName>
</protein>
<organism evidence="10 11">
    <name type="scientific">Bifidobacterium mongoliense DSM 21395</name>
    <dbReference type="NCBI Taxonomy" id="1437603"/>
    <lineage>
        <taxon>Bacteria</taxon>
        <taxon>Bacillati</taxon>
        <taxon>Actinomycetota</taxon>
        <taxon>Actinomycetes</taxon>
        <taxon>Bifidobacteriales</taxon>
        <taxon>Bifidobacteriaceae</taxon>
        <taxon>Bifidobacterium</taxon>
    </lineage>
</organism>
<accession>A0A087C7F5</accession>
<keyword evidence="11" id="KW-1185">Reference proteome</keyword>
<feature type="transmembrane region" description="Helical" evidence="7">
    <location>
        <begin position="208"/>
        <end position="233"/>
    </location>
</feature>
<sequence length="301" mass="33348">MSEISNGSMTRKGPGMMGETISRSEERMRRHRRIGHIPWLAYLFVALILITFIFPMLFLLNTALKNNTEFISNPVGVVTSLNWGNFSEAWQKGSFGAYFLNTVIYTVCGAGFGTLIALFMGFPVARGYIRGAKFWNLLFTLVLFLPNALMTQFQLLLRLHLYNTQLGYILMVAVGVGIGPLLFSGFVTSLPRDLDEAAAIDGVGYWTYLFKFVVPLAKPALATVFILQAVWIWNEIILATVLFSDQSKFPISAGLFAFKGTYSNNWPLLAAATLIVAAPLVLGYIFIQRYLVNGVLGAVKG</sequence>
<dbReference type="RefSeq" id="WP_051917761.1">
    <property type="nucleotide sequence ID" value="NZ_JDUO01000004.1"/>
</dbReference>
<keyword evidence="2 7" id="KW-0813">Transport</keyword>
<dbReference type="GO" id="GO:0055085">
    <property type="term" value="P:transmembrane transport"/>
    <property type="evidence" value="ECO:0007669"/>
    <property type="project" value="InterPro"/>
</dbReference>
<dbReference type="InterPro" id="IPR000515">
    <property type="entry name" value="MetI-like"/>
</dbReference>
<comment type="caution">
    <text evidence="10">The sequence shown here is derived from an EMBL/GenBank/DDBJ whole genome shotgun (WGS) entry which is preliminary data.</text>
</comment>